<feature type="domain" description="Glycosyltransferase subfamily 4-like N-terminal" evidence="3">
    <location>
        <begin position="12"/>
        <end position="172"/>
    </location>
</feature>
<organism evidence="4 5">
    <name type="scientific">Streptomyces cinnamoneus</name>
    <name type="common">Streptoverticillium cinnamoneum</name>
    <dbReference type="NCBI Taxonomy" id="53446"/>
    <lineage>
        <taxon>Bacteria</taxon>
        <taxon>Bacillati</taxon>
        <taxon>Actinomycetota</taxon>
        <taxon>Actinomycetes</taxon>
        <taxon>Kitasatosporales</taxon>
        <taxon>Streptomycetaceae</taxon>
        <taxon>Streptomyces</taxon>
        <taxon>Streptomyces cinnamoneus group</taxon>
    </lineage>
</organism>
<keyword evidence="1 4" id="KW-0328">Glycosyltransferase</keyword>
<dbReference type="AlphaFoldDB" id="A0A918WH95"/>
<dbReference type="PANTHER" id="PTHR45947">
    <property type="entry name" value="SULFOQUINOVOSYL TRANSFERASE SQD2"/>
    <property type="match status" value="1"/>
</dbReference>
<gene>
    <name evidence="4" type="ORF">GCM10010507_22160</name>
</gene>
<dbReference type="EMBL" id="BMVB01000006">
    <property type="protein sequence ID" value="GHC46367.1"/>
    <property type="molecule type" value="Genomic_DNA"/>
</dbReference>
<reference evidence="4" key="1">
    <citation type="journal article" date="2014" name="Int. J. Syst. Evol. Microbiol.">
        <title>Complete genome sequence of Corynebacterium casei LMG S-19264T (=DSM 44701T), isolated from a smear-ripened cheese.</title>
        <authorList>
            <consortium name="US DOE Joint Genome Institute (JGI-PGF)"/>
            <person name="Walter F."/>
            <person name="Albersmeier A."/>
            <person name="Kalinowski J."/>
            <person name="Ruckert C."/>
        </authorList>
    </citation>
    <scope>NUCLEOTIDE SEQUENCE</scope>
    <source>
        <strain evidence="4">JCM 4633</strain>
    </source>
</reference>
<accession>A0A918WH95</accession>
<evidence type="ECO:0000313" key="5">
    <source>
        <dbReference type="Proteomes" id="UP000646244"/>
    </source>
</evidence>
<name>A0A918WH95_STRCJ</name>
<reference evidence="4" key="2">
    <citation type="submission" date="2020-09" db="EMBL/GenBank/DDBJ databases">
        <authorList>
            <person name="Sun Q."/>
            <person name="Ohkuma M."/>
        </authorList>
    </citation>
    <scope>NUCLEOTIDE SEQUENCE</scope>
    <source>
        <strain evidence="4">JCM 4633</strain>
    </source>
</reference>
<comment type="caution">
    <text evidence="4">The sequence shown here is derived from an EMBL/GenBank/DDBJ whole genome shotgun (WGS) entry which is preliminary data.</text>
</comment>
<keyword evidence="2" id="KW-0808">Transferase</keyword>
<dbReference type="InterPro" id="IPR050194">
    <property type="entry name" value="Glycosyltransferase_grp1"/>
</dbReference>
<evidence type="ECO:0000313" key="4">
    <source>
        <dbReference type="EMBL" id="GHC46367.1"/>
    </source>
</evidence>
<dbReference type="InterPro" id="IPR028098">
    <property type="entry name" value="Glyco_trans_4-like_N"/>
</dbReference>
<dbReference type="Pfam" id="PF13579">
    <property type="entry name" value="Glyco_trans_4_4"/>
    <property type="match status" value="1"/>
</dbReference>
<dbReference type="SUPFAM" id="SSF53756">
    <property type="entry name" value="UDP-Glycosyltransferase/glycogen phosphorylase"/>
    <property type="match status" value="1"/>
</dbReference>
<dbReference type="GO" id="GO:0016757">
    <property type="term" value="F:glycosyltransferase activity"/>
    <property type="evidence" value="ECO:0007669"/>
    <property type="project" value="UniProtKB-KW"/>
</dbReference>
<proteinExistence type="predicted"/>
<dbReference type="Gene3D" id="3.40.50.2000">
    <property type="entry name" value="Glycogen Phosphorylase B"/>
    <property type="match status" value="2"/>
</dbReference>
<evidence type="ECO:0000256" key="2">
    <source>
        <dbReference type="ARBA" id="ARBA00022679"/>
    </source>
</evidence>
<dbReference type="PANTHER" id="PTHR45947:SF3">
    <property type="entry name" value="SULFOQUINOVOSYL TRANSFERASE SQD2"/>
    <property type="match status" value="1"/>
</dbReference>
<sequence>MQLAGFYGPASGGLRTTVDALGRGYVAAGHERVLVVPGGGYGLQRTAVDGLRLTVPGVPVGGGYRLVLAPPVLRGLRALLGRLGPDVVEVSDKLTLVHAARRARARGVRTVLLSHERLDAILAPRVPAVLPLGRAADAWNRRLAGAFDAVVAASAFSCAEFARVGAPALHRVALGVDLQVFHPAAGGAAVQGGRPAPAGGNAEVRLVYAGRLSAEKCPQLLPETLRVLRRWGVAARLDVLGDGPERARLRRGAAGLPVRFHGHVNDRRVVAAVTAAADVALAPCPVEAFGLSVLEALACGTPVVTADRGAAQELLAPGAGLAVPASAEAMAAAVVSLTAQSRERRRAAARARAEEFPWARTVAGLLAVHAGTG</sequence>
<dbReference type="GO" id="GO:1901137">
    <property type="term" value="P:carbohydrate derivative biosynthetic process"/>
    <property type="evidence" value="ECO:0007669"/>
    <property type="project" value="UniProtKB-ARBA"/>
</dbReference>
<protein>
    <submittedName>
        <fullName evidence="4">GDP-mannose-dependent alpha-(1-6)-phosphatidylinositol dimannoside mannosyltransferase</fullName>
    </submittedName>
</protein>
<dbReference type="Pfam" id="PF13692">
    <property type="entry name" value="Glyco_trans_1_4"/>
    <property type="match status" value="1"/>
</dbReference>
<dbReference type="Proteomes" id="UP000646244">
    <property type="component" value="Unassembled WGS sequence"/>
</dbReference>
<evidence type="ECO:0000259" key="3">
    <source>
        <dbReference type="Pfam" id="PF13579"/>
    </source>
</evidence>
<evidence type="ECO:0000256" key="1">
    <source>
        <dbReference type="ARBA" id="ARBA00022676"/>
    </source>
</evidence>